<dbReference type="GO" id="GO:0000270">
    <property type="term" value="P:peptidoglycan metabolic process"/>
    <property type="evidence" value="ECO:0007669"/>
    <property type="project" value="TreeGrafter"/>
</dbReference>
<comment type="caution">
    <text evidence="3">The sequence shown here is derived from an EMBL/GenBank/DDBJ whole genome shotgun (WGS) entry which is preliminary data.</text>
</comment>
<dbReference type="InterPro" id="IPR051599">
    <property type="entry name" value="Cell_Envelope_Assoc"/>
</dbReference>
<keyword evidence="1" id="KW-1133">Transmembrane helix</keyword>
<dbReference type="AlphaFoldDB" id="A0AAE3AYA9"/>
<gene>
    <name evidence="3" type="ORF">LKD45_11200</name>
</gene>
<dbReference type="Proteomes" id="UP001199355">
    <property type="component" value="Unassembled WGS sequence"/>
</dbReference>
<name>A0AAE3AYA9_9FIRM</name>
<dbReference type="InterPro" id="IPR014729">
    <property type="entry name" value="Rossmann-like_a/b/a_fold"/>
</dbReference>
<evidence type="ECO:0000256" key="1">
    <source>
        <dbReference type="SAM" id="Phobius"/>
    </source>
</evidence>
<dbReference type="InterPro" id="IPR003848">
    <property type="entry name" value="DUF218"/>
</dbReference>
<evidence type="ECO:0000313" key="3">
    <source>
        <dbReference type="EMBL" id="MCC2168247.1"/>
    </source>
</evidence>
<protein>
    <submittedName>
        <fullName evidence="3">YdcF family protein</fullName>
    </submittedName>
</protein>
<accession>A0AAE3AYA9</accession>
<feature type="transmembrane region" description="Helical" evidence="1">
    <location>
        <begin position="69"/>
        <end position="91"/>
    </location>
</feature>
<keyword evidence="1" id="KW-0812">Transmembrane</keyword>
<dbReference type="GO" id="GO:0005886">
    <property type="term" value="C:plasma membrane"/>
    <property type="evidence" value="ECO:0007669"/>
    <property type="project" value="TreeGrafter"/>
</dbReference>
<dbReference type="Gene3D" id="3.40.50.620">
    <property type="entry name" value="HUPs"/>
    <property type="match status" value="1"/>
</dbReference>
<dbReference type="PANTHER" id="PTHR30336">
    <property type="entry name" value="INNER MEMBRANE PROTEIN, PROBABLE PERMEASE"/>
    <property type="match status" value="1"/>
</dbReference>
<dbReference type="CDD" id="cd06259">
    <property type="entry name" value="YdcF-like"/>
    <property type="match status" value="1"/>
</dbReference>
<feature type="transmembrane region" description="Helical" evidence="1">
    <location>
        <begin position="38"/>
        <end position="57"/>
    </location>
</feature>
<sequence length="259" mass="28514">MEKKRTRRMKMAMLCYVLAALCLVYCVGVVATKAAGTKFYLIWLAGTALFGLFGFFVQKGLWMRLPIGLRAGIGVLAGVGIACLCGLLILIGSTFSAKGERQLSYIIVLGAQMKQSGPSVVLEKRLCRAYTYLTENPETLCVLSGGQGSNEPVSEAQGMYDALVKKGIDPKRLILEDQSTNTVENLRFSRKLIPREVQKVGIVTSNFHVYRSLRLAKQQGFSDAVGISADSGLYFLPNNVLRECFGIVKDRLYGNLKFF</sequence>
<dbReference type="PANTHER" id="PTHR30336:SF4">
    <property type="entry name" value="ENVELOPE BIOGENESIS FACTOR ELYC"/>
    <property type="match status" value="1"/>
</dbReference>
<dbReference type="GO" id="GO:0043164">
    <property type="term" value="P:Gram-negative-bacterium-type cell wall biogenesis"/>
    <property type="evidence" value="ECO:0007669"/>
    <property type="project" value="TreeGrafter"/>
</dbReference>
<dbReference type="Pfam" id="PF02698">
    <property type="entry name" value="DUF218"/>
    <property type="match status" value="1"/>
</dbReference>
<keyword evidence="1" id="KW-0472">Membrane</keyword>
<feature type="domain" description="DUF218" evidence="2">
    <location>
        <begin position="105"/>
        <end position="243"/>
    </location>
</feature>
<evidence type="ECO:0000313" key="4">
    <source>
        <dbReference type="Proteomes" id="UP001199355"/>
    </source>
</evidence>
<organism evidence="3 4">
    <name type="scientific">Gallintestinimicrobium propionicum</name>
    <dbReference type="NCBI Taxonomy" id="2981770"/>
    <lineage>
        <taxon>Bacteria</taxon>
        <taxon>Bacillati</taxon>
        <taxon>Bacillota</taxon>
        <taxon>Clostridia</taxon>
        <taxon>Lachnospirales</taxon>
        <taxon>Lachnospiraceae</taxon>
        <taxon>Gallintestinimicrobium</taxon>
    </lineage>
</organism>
<proteinExistence type="predicted"/>
<evidence type="ECO:0000259" key="2">
    <source>
        <dbReference type="Pfam" id="PF02698"/>
    </source>
</evidence>
<dbReference type="EMBL" id="JAJEQF010000030">
    <property type="protein sequence ID" value="MCC2168247.1"/>
    <property type="molecule type" value="Genomic_DNA"/>
</dbReference>
<reference evidence="3 4" key="1">
    <citation type="submission" date="2021-10" db="EMBL/GenBank/DDBJ databases">
        <title>Anaerobic single-cell dispensing facilitates the cultivation of human gut bacteria.</title>
        <authorList>
            <person name="Afrizal A."/>
        </authorList>
    </citation>
    <scope>NUCLEOTIDE SEQUENCE [LARGE SCALE GENOMIC DNA]</scope>
    <source>
        <strain evidence="3 4">CLA-AA-H244</strain>
    </source>
</reference>
<dbReference type="RefSeq" id="WP_308728583.1">
    <property type="nucleotide sequence ID" value="NZ_JAJEQF010000030.1"/>
</dbReference>
<keyword evidence="4" id="KW-1185">Reference proteome</keyword>